<dbReference type="PRINTS" id="PR00134">
    <property type="entry name" value="GLHYDRLASE10"/>
</dbReference>
<dbReference type="SMART" id="SM00633">
    <property type="entry name" value="Glyco_10"/>
    <property type="match status" value="1"/>
</dbReference>
<evidence type="ECO:0000256" key="11">
    <source>
        <dbReference type="SAM" id="SignalP"/>
    </source>
</evidence>
<keyword evidence="7 10" id="KW-0378">Hydrolase</keyword>
<evidence type="ECO:0000256" key="4">
    <source>
        <dbReference type="ARBA" id="ARBA00007495"/>
    </source>
</evidence>
<keyword evidence="10" id="KW-0326">Glycosidase</keyword>
<dbReference type="InterPro" id="IPR001000">
    <property type="entry name" value="GH10_dom"/>
</dbReference>
<dbReference type="EC" id="3.2.1.8" evidence="10"/>
<feature type="signal peptide" evidence="11">
    <location>
        <begin position="1"/>
        <end position="16"/>
    </location>
</feature>
<reference evidence="13 14" key="1">
    <citation type="submission" date="2015-07" db="EMBL/GenBank/DDBJ databases">
        <title>Comparative genomics of the Sigatoka disease complex on banana suggests a link between parallel evolutionary changes in Pseudocercospora fijiensis and Pseudocercospora eumusae and increased virulence on the banana host.</title>
        <authorList>
            <person name="Chang T.-C."/>
            <person name="Salvucci A."/>
            <person name="Crous P.W."/>
            <person name="Stergiopoulos I."/>
        </authorList>
    </citation>
    <scope>NUCLEOTIDE SEQUENCE [LARGE SCALE GENOMIC DNA]</scope>
    <source>
        <strain evidence="13 14">CBS 116634</strain>
    </source>
</reference>
<evidence type="ECO:0000256" key="5">
    <source>
        <dbReference type="ARBA" id="ARBA00022525"/>
    </source>
</evidence>
<evidence type="ECO:0000256" key="1">
    <source>
        <dbReference type="ARBA" id="ARBA00000681"/>
    </source>
</evidence>
<keyword evidence="5" id="KW-0964">Secreted</keyword>
<feature type="domain" description="GH10" evidence="12">
    <location>
        <begin position="24"/>
        <end position="350"/>
    </location>
</feature>
<protein>
    <recommendedName>
        <fullName evidence="10">Beta-xylanase</fullName>
        <ecNumber evidence="10">3.2.1.8</ecNumber>
    </recommendedName>
</protein>
<dbReference type="InterPro" id="IPR017853">
    <property type="entry name" value="GH"/>
</dbReference>
<dbReference type="Proteomes" id="UP000073492">
    <property type="component" value="Unassembled WGS sequence"/>
</dbReference>
<dbReference type="GO" id="GO:0005576">
    <property type="term" value="C:extracellular region"/>
    <property type="evidence" value="ECO:0007669"/>
    <property type="project" value="UniProtKB-SubCell"/>
</dbReference>
<keyword evidence="14" id="KW-1185">Reference proteome</keyword>
<accession>A0A139IB42</accession>
<dbReference type="Gene3D" id="3.20.20.80">
    <property type="entry name" value="Glycosidases"/>
    <property type="match status" value="1"/>
</dbReference>
<sequence>MIFTALLASLLGLGAALVTSPASDDSTTGLAKKMRQKGRSYIGTALTLRSPDDASEQAIVSNKDDFNSITPENAMKWASTEATRDQYNFTQADAHADWAVQHDHQLQCHTLVWHGQLPTWVSSGNFDNATLISIMKSHIDTVAGRYKGKCRRWDVVNEALNENGTYRDTVFYKTIGEAYIPLAFKFAKQADPKAKLYYNDYGLEHGGDKWLGAQRIVKLVKQYGVKINGVGLQAHVSINTTETPSGADSDRETLEKALKGLTALGVEVAYTEIDVAMDTPSTPAKLQIQANTYQRIAASCMAVKGCVGMTTWGVSDKNSWIPHFSPNKGAADMWDEKYQKKPAYYGFLKGIQSGRYHRER</sequence>
<dbReference type="SUPFAM" id="SSF51445">
    <property type="entry name" value="(Trans)glycosidases"/>
    <property type="match status" value="1"/>
</dbReference>
<organism evidence="13 14">
    <name type="scientific">Pseudocercospora musae</name>
    <dbReference type="NCBI Taxonomy" id="113226"/>
    <lineage>
        <taxon>Eukaryota</taxon>
        <taxon>Fungi</taxon>
        <taxon>Dikarya</taxon>
        <taxon>Ascomycota</taxon>
        <taxon>Pezizomycotina</taxon>
        <taxon>Dothideomycetes</taxon>
        <taxon>Dothideomycetidae</taxon>
        <taxon>Mycosphaerellales</taxon>
        <taxon>Mycosphaerellaceae</taxon>
        <taxon>Pseudocercospora</taxon>
    </lineage>
</organism>
<dbReference type="OrthoDB" id="3055998at2759"/>
<evidence type="ECO:0000313" key="14">
    <source>
        <dbReference type="Proteomes" id="UP000073492"/>
    </source>
</evidence>
<evidence type="ECO:0000259" key="12">
    <source>
        <dbReference type="PROSITE" id="PS51760"/>
    </source>
</evidence>
<comment type="similarity">
    <text evidence="4 10">Belongs to the glycosyl hydrolase 10 (cellulase F) family.</text>
</comment>
<evidence type="ECO:0000256" key="3">
    <source>
        <dbReference type="ARBA" id="ARBA00004851"/>
    </source>
</evidence>
<evidence type="ECO:0000256" key="9">
    <source>
        <dbReference type="ARBA" id="ARBA00023326"/>
    </source>
</evidence>
<dbReference type="GO" id="GO:0045493">
    <property type="term" value="P:xylan catabolic process"/>
    <property type="evidence" value="ECO:0007669"/>
    <property type="project" value="UniProtKB-KW"/>
</dbReference>
<evidence type="ECO:0000256" key="2">
    <source>
        <dbReference type="ARBA" id="ARBA00004613"/>
    </source>
</evidence>
<dbReference type="PROSITE" id="PS51760">
    <property type="entry name" value="GH10_2"/>
    <property type="match status" value="1"/>
</dbReference>
<keyword evidence="6" id="KW-0858">Xylan degradation</keyword>
<keyword evidence="11" id="KW-0732">Signal</keyword>
<name>A0A139IB42_9PEZI</name>
<comment type="pathway">
    <text evidence="3">Glycan degradation; xylan degradation.</text>
</comment>
<evidence type="ECO:0000256" key="6">
    <source>
        <dbReference type="ARBA" id="ARBA00022651"/>
    </source>
</evidence>
<comment type="catalytic activity">
    <reaction evidence="1 10">
        <text>Endohydrolysis of (1-&gt;4)-beta-D-xylosidic linkages in xylans.</text>
        <dbReference type="EC" id="3.2.1.8"/>
    </reaction>
</comment>
<comment type="caution">
    <text evidence="13">The sequence shown here is derived from an EMBL/GenBank/DDBJ whole genome shotgun (WGS) entry which is preliminary data.</text>
</comment>
<dbReference type="AlphaFoldDB" id="A0A139IB42"/>
<dbReference type="PANTHER" id="PTHR31490:SF35">
    <property type="entry name" value="ENDO-1,4-BETA-XYLANASE"/>
    <property type="match status" value="1"/>
</dbReference>
<evidence type="ECO:0000256" key="7">
    <source>
        <dbReference type="ARBA" id="ARBA00022801"/>
    </source>
</evidence>
<evidence type="ECO:0000313" key="13">
    <source>
        <dbReference type="EMBL" id="KXT11846.1"/>
    </source>
</evidence>
<dbReference type="EMBL" id="LFZO01000178">
    <property type="protein sequence ID" value="KXT11846.1"/>
    <property type="molecule type" value="Genomic_DNA"/>
</dbReference>
<dbReference type="STRING" id="113226.A0A139IB42"/>
<evidence type="ECO:0000256" key="10">
    <source>
        <dbReference type="RuleBase" id="RU361174"/>
    </source>
</evidence>
<gene>
    <name evidence="13" type="ORF">AC579_4275</name>
</gene>
<evidence type="ECO:0000256" key="8">
    <source>
        <dbReference type="ARBA" id="ARBA00023277"/>
    </source>
</evidence>
<comment type="subcellular location">
    <subcellularLocation>
        <location evidence="2">Secreted</location>
    </subcellularLocation>
</comment>
<dbReference type="GO" id="GO:0031176">
    <property type="term" value="F:endo-1,4-beta-xylanase activity"/>
    <property type="evidence" value="ECO:0007669"/>
    <property type="project" value="UniProtKB-EC"/>
</dbReference>
<keyword evidence="8 10" id="KW-0119">Carbohydrate metabolism</keyword>
<dbReference type="Pfam" id="PF00331">
    <property type="entry name" value="Glyco_hydro_10"/>
    <property type="match status" value="1"/>
</dbReference>
<proteinExistence type="inferred from homology"/>
<dbReference type="InterPro" id="IPR044846">
    <property type="entry name" value="GH10"/>
</dbReference>
<feature type="chain" id="PRO_5007297280" description="Beta-xylanase" evidence="11">
    <location>
        <begin position="17"/>
        <end position="360"/>
    </location>
</feature>
<dbReference type="PANTHER" id="PTHR31490">
    <property type="entry name" value="GLYCOSYL HYDROLASE"/>
    <property type="match status" value="1"/>
</dbReference>
<keyword evidence="9 10" id="KW-0624">Polysaccharide degradation</keyword>